<accession>B0C9C9</accession>
<feature type="signal peptide" evidence="1">
    <location>
        <begin position="1"/>
        <end position="27"/>
    </location>
</feature>
<name>B0C9C9_ACAM1</name>
<evidence type="ECO:0000313" key="3">
    <source>
        <dbReference type="Proteomes" id="UP000000268"/>
    </source>
</evidence>
<dbReference type="Proteomes" id="UP000000268">
    <property type="component" value="Chromosome"/>
</dbReference>
<feature type="chain" id="PRO_5002748547" description="FecR protein domain-containing protein" evidence="1">
    <location>
        <begin position="28"/>
        <end position="191"/>
    </location>
</feature>
<dbReference type="KEGG" id="amr:AM1_2810"/>
<evidence type="ECO:0000256" key="1">
    <source>
        <dbReference type="SAM" id="SignalP"/>
    </source>
</evidence>
<reference evidence="2 3" key="1">
    <citation type="journal article" date="2008" name="Proc. Natl. Acad. Sci. U.S.A.">
        <title>Niche adaptation and genome expansion in the chlorophyll d-producing cyanobacterium Acaryochloris marina.</title>
        <authorList>
            <person name="Swingley W.D."/>
            <person name="Chen M."/>
            <person name="Cheung P.C."/>
            <person name="Conrad A.L."/>
            <person name="Dejesa L.C."/>
            <person name="Hao J."/>
            <person name="Honchak B.M."/>
            <person name="Karbach L.E."/>
            <person name="Kurdoglu A."/>
            <person name="Lahiri S."/>
            <person name="Mastrian S.D."/>
            <person name="Miyashita H."/>
            <person name="Page L."/>
            <person name="Ramakrishna P."/>
            <person name="Satoh S."/>
            <person name="Sattley W.M."/>
            <person name="Shimada Y."/>
            <person name="Taylor H.L."/>
            <person name="Tomo T."/>
            <person name="Tsuchiya T."/>
            <person name="Wang Z.T."/>
            <person name="Raymond J."/>
            <person name="Mimuro M."/>
            <person name="Blankenship R.E."/>
            <person name="Touchman J.W."/>
        </authorList>
    </citation>
    <scope>NUCLEOTIDE SEQUENCE [LARGE SCALE GENOMIC DNA]</scope>
    <source>
        <strain evidence="3">MBIC 11017</strain>
    </source>
</reference>
<keyword evidence="1" id="KW-0732">Signal</keyword>
<evidence type="ECO:0008006" key="4">
    <source>
        <dbReference type="Google" id="ProtNLM"/>
    </source>
</evidence>
<sequence length="191" mass="19800">MRVARLSVLVGVVSLCPTIVITPAASAESISPTTAVGQAPQNYGIVRSAGLNTLEIRHLSGGYQTYSVSSDLTASMALGPGDFVAFNADANGTLTQLRPPRIARIFEGTISNIQGNQITIVAPDGSSLTTTVAANSVNRLKLSLGTGLSVTQYEGISATKVCCISKFTQQPPVVVPPEPAAEPPQPIPALW</sequence>
<dbReference type="EMBL" id="CP000828">
    <property type="protein sequence ID" value="ABW27810.1"/>
    <property type="molecule type" value="Genomic_DNA"/>
</dbReference>
<dbReference type="HOGENOM" id="CLU_1418764_0_0_3"/>
<dbReference type="STRING" id="329726.AM1_2810"/>
<organism evidence="2 3">
    <name type="scientific">Acaryochloris marina (strain MBIC 11017)</name>
    <dbReference type="NCBI Taxonomy" id="329726"/>
    <lineage>
        <taxon>Bacteria</taxon>
        <taxon>Bacillati</taxon>
        <taxon>Cyanobacteriota</taxon>
        <taxon>Cyanophyceae</taxon>
        <taxon>Acaryochloridales</taxon>
        <taxon>Acaryochloridaceae</taxon>
        <taxon>Acaryochloris</taxon>
    </lineage>
</organism>
<proteinExistence type="predicted"/>
<evidence type="ECO:0000313" key="2">
    <source>
        <dbReference type="EMBL" id="ABW27810.1"/>
    </source>
</evidence>
<dbReference type="eggNOG" id="ENOG502ZEQ5">
    <property type="taxonomic scope" value="Bacteria"/>
</dbReference>
<keyword evidence="3" id="KW-1185">Reference proteome</keyword>
<protein>
    <recommendedName>
        <fullName evidence="4">FecR protein domain-containing protein</fullName>
    </recommendedName>
</protein>
<dbReference type="AlphaFoldDB" id="B0C9C9"/>
<gene>
    <name evidence="2" type="ordered locus">AM1_2810</name>
</gene>